<reference evidence="2 3" key="1">
    <citation type="submission" date="2019-11" db="EMBL/GenBank/DDBJ databases">
        <authorList>
            <person name="Dong K."/>
        </authorList>
    </citation>
    <scope>NUCLEOTIDE SEQUENCE [LARGE SCALE GENOMIC DNA]</scope>
    <source>
        <strain evidence="2 3">NBRC 112902</strain>
    </source>
</reference>
<evidence type="ECO:0000313" key="3">
    <source>
        <dbReference type="Proteomes" id="UP000449846"/>
    </source>
</evidence>
<dbReference type="EMBL" id="WMIG01000019">
    <property type="protein sequence ID" value="MTH61680.1"/>
    <property type="molecule type" value="Genomic_DNA"/>
</dbReference>
<sequence>MALTAAWSVGYLLYRLALKTLQNRDKFWRRMVAQARGSLQLGLMVVALSFAANIAPLPELQGQTLRKPAKRYAPPQRHAIGPATFPLRAGPPRRIHGGTRWMRK</sequence>
<keyword evidence="3" id="KW-1185">Reference proteome</keyword>
<proteinExistence type="predicted"/>
<protein>
    <submittedName>
        <fullName evidence="2">Uncharacterized protein</fullName>
    </submittedName>
</protein>
<evidence type="ECO:0000313" key="2">
    <source>
        <dbReference type="EMBL" id="MTH61680.1"/>
    </source>
</evidence>
<feature type="region of interest" description="Disordered" evidence="1">
    <location>
        <begin position="71"/>
        <end position="104"/>
    </location>
</feature>
<dbReference type="AlphaFoldDB" id="A0A844HP60"/>
<comment type="caution">
    <text evidence="2">The sequence shown here is derived from an EMBL/GenBank/DDBJ whole genome shotgun (WGS) entry which is preliminary data.</text>
</comment>
<gene>
    <name evidence="2" type="ORF">GL300_20925</name>
</gene>
<evidence type="ECO:0000256" key="1">
    <source>
        <dbReference type="SAM" id="MobiDB-lite"/>
    </source>
</evidence>
<dbReference type="RefSeq" id="WP_170297759.1">
    <property type="nucleotide sequence ID" value="NZ_WMIG01000019.1"/>
</dbReference>
<accession>A0A844HP60</accession>
<dbReference type="Proteomes" id="UP000449846">
    <property type="component" value="Unassembled WGS sequence"/>
</dbReference>
<feature type="compositionally biased region" description="Basic residues" evidence="1">
    <location>
        <begin position="91"/>
        <end position="104"/>
    </location>
</feature>
<name>A0A844HP60_9RHOB</name>
<organism evidence="2 3">
    <name type="scientific">Paracoccus litorisediminis</name>
    <dbReference type="NCBI Taxonomy" id="2006130"/>
    <lineage>
        <taxon>Bacteria</taxon>
        <taxon>Pseudomonadati</taxon>
        <taxon>Pseudomonadota</taxon>
        <taxon>Alphaproteobacteria</taxon>
        <taxon>Rhodobacterales</taxon>
        <taxon>Paracoccaceae</taxon>
        <taxon>Paracoccus</taxon>
    </lineage>
</organism>